<reference evidence="1 2" key="1">
    <citation type="submission" date="2023-07" db="EMBL/GenBank/DDBJ databases">
        <title>Sorghum-associated microbial communities from plants grown in Nebraska, USA.</title>
        <authorList>
            <person name="Schachtman D."/>
        </authorList>
    </citation>
    <scope>NUCLEOTIDE SEQUENCE [LARGE SCALE GENOMIC DNA]</scope>
    <source>
        <strain evidence="1 2">4138</strain>
    </source>
</reference>
<name>A0ABU1W573_9GAMM</name>
<gene>
    <name evidence="1" type="ORF">J2W69_004082</name>
</gene>
<protein>
    <submittedName>
        <fullName evidence="1">Uncharacterized protein</fullName>
    </submittedName>
</protein>
<proteinExistence type="predicted"/>
<organism evidence="1 2">
    <name type="scientific">Rheinheimera soli</name>
    <dbReference type="NCBI Taxonomy" id="443616"/>
    <lineage>
        <taxon>Bacteria</taxon>
        <taxon>Pseudomonadati</taxon>
        <taxon>Pseudomonadota</taxon>
        <taxon>Gammaproteobacteria</taxon>
        <taxon>Chromatiales</taxon>
        <taxon>Chromatiaceae</taxon>
        <taxon>Rheinheimera</taxon>
    </lineage>
</organism>
<sequence length="264" mass="27564">MNNPLAGTDPTGYTIEKPKLEKVEVTEKKEKIAPTGSRIKREVTSSVSAKGTYSNGATQTATVNFSGGIPASMTIGSVKEVSKNVVSQIGNAARSVAGSLSKGGIAGIALTPMSTATDDEMETLVAPTIAANIANNSASILQDALQGKSSDDGVSLFRIAGGAANNLKLKEMEKGLSPPGISMLVSSDAQAAAAQFRSKFPNFSFTITGQVSLRGIREAGFDVMADPTSNFINHARLIHPAGAEGFNLENRQRLATYFTNHMTP</sequence>
<evidence type="ECO:0000313" key="2">
    <source>
        <dbReference type="Proteomes" id="UP001257909"/>
    </source>
</evidence>
<comment type="caution">
    <text evidence="1">The sequence shown here is derived from an EMBL/GenBank/DDBJ whole genome shotgun (WGS) entry which is preliminary data.</text>
</comment>
<dbReference type="Proteomes" id="UP001257909">
    <property type="component" value="Unassembled WGS sequence"/>
</dbReference>
<evidence type="ECO:0000313" key="1">
    <source>
        <dbReference type="EMBL" id="MDR7123099.1"/>
    </source>
</evidence>
<keyword evidence="2" id="KW-1185">Reference proteome</keyword>
<dbReference type="EMBL" id="JAVDWR010000033">
    <property type="protein sequence ID" value="MDR7123099.1"/>
    <property type="molecule type" value="Genomic_DNA"/>
</dbReference>
<accession>A0ABU1W573</accession>